<dbReference type="CDD" id="cd13639">
    <property type="entry name" value="PBP2_OpuAC_like"/>
    <property type="match status" value="1"/>
</dbReference>
<dbReference type="AlphaFoldDB" id="A0A9Q4KUM4"/>
<organism evidence="6 7">
    <name type="scientific">Methanogenium marinum</name>
    <dbReference type="NCBI Taxonomy" id="348610"/>
    <lineage>
        <taxon>Archaea</taxon>
        <taxon>Methanobacteriati</taxon>
        <taxon>Methanobacteriota</taxon>
        <taxon>Stenosarchaea group</taxon>
        <taxon>Methanomicrobia</taxon>
        <taxon>Methanomicrobiales</taxon>
        <taxon>Methanomicrobiaceae</taxon>
        <taxon>Methanogenium</taxon>
    </lineage>
</organism>
<dbReference type="EMBL" id="JAKELO010000002">
    <property type="protein sequence ID" value="MDE4908407.1"/>
    <property type="molecule type" value="Genomic_DNA"/>
</dbReference>
<proteinExistence type="predicted"/>
<dbReference type="Proteomes" id="UP001143747">
    <property type="component" value="Unassembled WGS sequence"/>
</dbReference>
<evidence type="ECO:0000259" key="5">
    <source>
        <dbReference type="Pfam" id="PF04069"/>
    </source>
</evidence>
<evidence type="ECO:0000313" key="6">
    <source>
        <dbReference type="EMBL" id="MDE4908407.1"/>
    </source>
</evidence>
<dbReference type="InterPro" id="IPR007210">
    <property type="entry name" value="ABC_Gly_betaine_transp_sub-bd"/>
</dbReference>
<protein>
    <submittedName>
        <fullName evidence="6">Glycine betaine ABC transporter substrate-binding protein</fullName>
    </submittedName>
</protein>
<sequence>MLFSVIFVAGCTDEAGSQTTEPGAEAAKEVSIGYVLWDSEIASTNVLKTVYEQAGYDVELKAVDAGPLYQGLADGKVDMSISSWMPATHANYWDTYGDSIDMVGQNLQGAKVGLVVPTYVTIDSIDEMNSVADKFDGTITGIEPGAGIMGMTETVIENYSLDYTLLASSSAAMAAELSGAYADGNWIVVTGWTPHWMFVRFDLKYLEDPQGVYGGEEYIASLARMGFKEDNPDAYAILKRFSWKASDMESVMLVVEGGATAEDAAQAWVDANQDTVLSWING</sequence>
<evidence type="ECO:0000256" key="4">
    <source>
        <dbReference type="ARBA" id="ARBA00023136"/>
    </source>
</evidence>
<evidence type="ECO:0000256" key="2">
    <source>
        <dbReference type="ARBA" id="ARBA00022448"/>
    </source>
</evidence>
<comment type="caution">
    <text evidence="6">The sequence shown here is derived from an EMBL/GenBank/DDBJ whole genome shotgun (WGS) entry which is preliminary data.</text>
</comment>
<dbReference type="Gene3D" id="3.40.190.100">
    <property type="entry name" value="Glycine betaine-binding periplasmic protein, domain 2"/>
    <property type="match status" value="1"/>
</dbReference>
<evidence type="ECO:0000256" key="3">
    <source>
        <dbReference type="ARBA" id="ARBA00022475"/>
    </source>
</evidence>
<name>A0A9Q4KUM4_9EURY</name>
<dbReference type="RefSeq" id="WP_274925035.1">
    <property type="nucleotide sequence ID" value="NZ_JAKELO010000002.1"/>
</dbReference>
<keyword evidence="4" id="KW-0472">Membrane</keyword>
<reference evidence="6" key="1">
    <citation type="submission" date="2022-01" db="EMBL/GenBank/DDBJ databases">
        <title>Draft genome of Methanogenium marinum DSM 15558.</title>
        <authorList>
            <person name="Chen S.-C."/>
            <person name="You Y.-T."/>
        </authorList>
    </citation>
    <scope>NUCLEOTIDE SEQUENCE</scope>
    <source>
        <strain evidence="6">DSM 15558</strain>
    </source>
</reference>
<dbReference type="PANTHER" id="PTHR47737:SF1">
    <property type="entry name" value="GLYCINE BETAINE_PROLINE BETAINE TRANSPORT SYSTEM PERMEASE PROTEIN PROW"/>
    <property type="match status" value="1"/>
</dbReference>
<dbReference type="PANTHER" id="PTHR47737">
    <property type="entry name" value="GLYCINE BETAINE/PROLINE BETAINE TRANSPORT SYSTEM PERMEASE PROTEIN PROW"/>
    <property type="match status" value="1"/>
</dbReference>
<dbReference type="GO" id="GO:0043190">
    <property type="term" value="C:ATP-binding cassette (ABC) transporter complex"/>
    <property type="evidence" value="ECO:0007669"/>
    <property type="project" value="InterPro"/>
</dbReference>
<comment type="subcellular location">
    <subcellularLocation>
        <location evidence="1">Cell membrane</location>
    </subcellularLocation>
</comment>
<dbReference type="GO" id="GO:0015226">
    <property type="term" value="F:carnitine transmembrane transporter activity"/>
    <property type="evidence" value="ECO:0007669"/>
    <property type="project" value="TreeGrafter"/>
</dbReference>
<dbReference type="SUPFAM" id="SSF53850">
    <property type="entry name" value="Periplasmic binding protein-like II"/>
    <property type="match status" value="1"/>
</dbReference>
<dbReference type="Gene3D" id="3.10.105.10">
    <property type="entry name" value="Dipeptide-binding Protein, Domain 3"/>
    <property type="match status" value="2"/>
</dbReference>
<feature type="domain" description="ABC-type glycine betaine transport system substrate-binding" evidence="5">
    <location>
        <begin position="28"/>
        <end position="270"/>
    </location>
</feature>
<dbReference type="GO" id="GO:0031460">
    <property type="term" value="P:glycine betaine transport"/>
    <property type="evidence" value="ECO:0007669"/>
    <property type="project" value="TreeGrafter"/>
</dbReference>
<gene>
    <name evidence="6" type="ORF">L0665_07250</name>
</gene>
<evidence type="ECO:0000256" key="1">
    <source>
        <dbReference type="ARBA" id="ARBA00004236"/>
    </source>
</evidence>
<keyword evidence="2" id="KW-0813">Transport</keyword>
<accession>A0A9Q4KUM4</accession>
<evidence type="ECO:0000313" key="7">
    <source>
        <dbReference type="Proteomes" id="UP001143747"/>
    </source>
</evidence>
<dbReference type="GO" id="GO:0005275">
    <property type="term" value="F:amine transmembrane transporter activity"/>
    <property type="evidence" value="ECO:0007669"/>
    <property type="project" value="TreeGrafter"/>
</dbReference>
<dbReference type="Pfam" id="PF04069">
    <property type="entry name" value="OpuAC"/>
    <property type="match status" value="1"/>
</dbReference>
<dbReference type="GO" id="GO:0015871">
    <property type="term" value="P:choline transport"/>
    <property type="evidence" value="ECO:0007669"/>
    <property type="project" value="TreeGrafter"/>
</dbReference>
<keyword evidence="7" id="KW-1185">Reference proteome</keyword>
<keyword evidence="3" id="KW-1003">Cell membrane</keyword>